<keyword evidence="14" id="KW-1185">Reference proteome</keyword>
<dbReference type="InterPro" id="IPR032486">
    <property type="entry name" value="JIP_LZII"/>
</dbReference>
<evidence type="ECO:0000256" key="9">
    <source>
        <dbReference type="SAM" id="Coils"/>
    </source>
</evidence>
<dbReference type="PROSITE" id="PS51776">
    <property type="entry name" value="RH1"/>
    <property type="match status" value="1"/>
</dbReference>
<dbReference type="Gene3D" id="2.130.10.10">
    <property type="entry name" value="YVTN repeat-like/Quinoprotein amine dehydrogenase"/>
    <property type="match status" value="1"/>
</dbReference>
<evidence type="ECO:0000256" key="5">
    <source>
        <dbReference type="ARBA" id="ARBA00059054"/>
    </source>
</evidence>
<protein>
    <recommendedName>
        <fullName evidence="7">JNK-interacting protein 3</fullName>
    </recommendedName>
    <alternativeName>
        <fullName evidence="8">Protein sunday driver</fullName>
    </alternativeName>
</protein>
<feature type="coiled-coil region" evidence="9">
    <location>
        <begin position="660"/>
        <end position="697"/>
    </location>
</feature>
<feature type="region of interest" description="Disordered" evidence="10">
    <location>
        <begin position="791"/>
        <end position="838"/>
    </location>
</feature>
<evidence type="ECO:0000256" key="2">
    <source>
        <dbReference type="ARBA" id="ARBA00009866"/>
    </source>
</evidence>
<feature type="compositionally biased region" description="Polar residues" evidence="10">
    <location>
        <begin position="793"/>
        <end position="815"/>
    </location>
</feature>
<dbReference type="Gene3D" id="1.20.5.1000">
    <property type="entry name" value="arf6 gtpase in complex with a specific effector, jip4"/>
    <property type="match status" value="1"/>
</dbReference>
<evidence type="ECO:0000259" key="11">
    <source>
        <dbReference type="PROSITE" id="PS51776"/>
    </source>
</evidence>
<gene>
    <name evidence="13" type="ORF">V1477_009566</name>
</gene>
<dbReference type="InterPro" id="IPR039911">
    <property type="entry name" value="JIP3/JIP4"/>
</dbReference>
<evidence type="ECO:0000313" key="14">
    <source>
        <dbReference type="Proteomes" id="UP001607303"/>
    </source>
</evidence>
<keyword evidence="4 9" id="KW-0175">Coiled coil</keyword>
<name>A0ABD2CA46_VESMC</name>
<reference evidence="13 14" key="1">
    <citation type="journal article" date="2024" name="Ann. Entomol. Soc. Am.">
        <title>Genomic analyses of the southern and eastern yellowjacket wasps (Hymenoptera: Vespidae) reveal evolutionary signatures of social life.</title>
        <authorList>
            <person name="Catto M.A."/>
            <person name="Caine P.B."/>
            <person name="Orr S.E."/>
            <person name="Hunt B.G."/>
            <person name="Goodisman M.A.D."/>
        </authorList>
    </citation>
    <scope>NUCLEOTIDE SEQUENCE [LARGE SCALE GENOMIC DNA]</scope>
    <source>
        <strain evidence="13">232</strain>
        <tissue evidence="13">Head and thorax</tissue>
    </source>
</reference>
<evidence type="ECO:0000256" key="1">
    <source>
        <dbReference type="ARBA" id="ARBA00004496"/>
    </source>
</evidence>
<dbReference type="InterPro" id="IPR015943">
    <property type="entry name" value="WD40/YVTN_repeat-like_dom_sf"/>
</dbReference>
<dbReference type="AlphaFoldDB" id="A0ABD2CA46"/>
<comment type="subcellular location">
    <subcellularLocation>
        <location evidence="1">Cytoplasm</location>
    </subcellularLocation>
</comment>
<evidence type="ECO:0000256" key="10">
    <source>
        <dbReference type="SAM" id="MobiDB-lite"/>
    </source>
</evidence>
<feature type="region of interest" description="Disordered" evidence="10">
    <location>
        <begin position="181"/>
        <end position="203"/>
    </location>
</feature>
<dbReference type="EMBL" id="JAYRBN010000058">
    <property type="protein sequence ID" value="KAL2741937.1"/>
    <property type="molecule type" value="Genomic_DNA"/>
</dbReference>
<keyword evidence="3" id="KW-0963">Cytoplasm</keyword>
<feature type="coiled-coil region" evidence="9">
    <location>
        <begin position="380"/>
        <end position="477"/>
    </location>
</feature>
<dbReference type="PROSITE" id="PS51777">
    <property type="entry name" value="RH2"/>
    <property type="match status" value="1"/>
</dbReference>
<feature type="compositionally biased region" description="Polar residues" evidence="10">
    <location>
        <begin position="825"/>
        <end position="838"/>
    </location>
</feature>
<comment type="similarity">
    <text evidence="2">Belongs to the JIP scaffold family.</text>
</comment>
<dbReference type="SUPFAM" id="SSF50978">
    <property type="entry name" value="WD40 repeat-like"/>
    <property type="match status" value="1"/>
</dbReference>
<dbReference type="PANTHER" id="PTHR13886">
    <property type="entry name" value="JNK/SAPK-ASSOCIATED PROTEIN"/>
    <property type="match status" value="1"/>
</dbReference>
<comment type="caution">
    <text evidence="13">The sequence shown here is derived from an EMBL/GenBank/DDBJ whole genome shotgun (WGS) entry which is preliminary data.</text>
</comment>
<feature type="compositionally biased region" description="Polar residues" evidence="10">
    <location>
        <begin position="256"/>
        <end position="272"/>
    </location>
</feature>
<dbReference type="Pfam" id="PF16471">
    <property type="entry name" value="JIP_LZII"/>
    <property type="match status" value="1"/>
</dbReference>
<dbReference type="Pfam" id="PF19056">
    <property type="entry name" value="WD40_2"/>
    <property type="match status" value="1"/>
</dbReference>
<dbReference type="FunFam" id="1.20.5.1000:FF:000001">
    <property type="entry name" value="C-Jun-amino-terminal kinase-interacting protein 3 isoform X2"/>
    <property type="match status" value="1"/>
</dbReference>
<evidence type="ECO:0000259" key="12">
    <source>
        <dbReference type="PROSITE" id="PS51777"/>
    </source>
</evidence>
<dbReference type="Pfam" id="PF09744">
    <property type="entry name" value="RH1"/>
    <property type="match status" value="1"/>
</dbReference>
<feature type="domain" description="RH2" evidence="12">
    <location>
        <begin position="449"/>
        <end position="521"/>
    </location>
</feature>
<evidence type="ECO:0000256" key="3">
    <source>
        <dbReference type="ARBA" id="ARBA00022490"/>
    </source>
</evidence>
<evidence type="ECO:0000256" key="8">
    <source>
        <dbReference type="ARBA" id="ARBA00082388"/>
    </source>
</evidence>
<comment type="function">
    <text evidence="5">The JNK-interacting protein (JIP) group of scaffold proteins selectively mediates JNK-signaling by aggregating specific components of the MAPK cascade to form a functional JNK signaling module. May function as a regulator of vesicle transport, through interactions with the JNK-signaling components and motor proteins. Syd is required for efficient kinesin-I mediated axonal transport.</text>
</comment>
<dbReference type="GO" id="GO:0005737">
    <property type="term" value="C:cytoplasm"/>
    <property type="evidence" value="ECO:0007669"/>
    <property type="project" value="UniProtKB-SubCell"/>
</dbReference>
<comment type="subunit">
    <text evidence="6">Forms homo- and heterooligomeric complexes. Binds the TPR motif-containing C-terminal of kinesin light chain, Klc. Pre-assembled syd scaffolding complexes are then transported as a cargo of kinesin, to the required subcellular location.</text>
</comment>
<proteinExistence type="inferred from homology"/>
<feature type="domain" description="RH1" evidence="11">
    <location>
        <begin position="4"/>
        <end position="92"/>
    </location>
</feature>
<dbReference type="Proteomes" id="UP001607303">
    <property type="component" value="Unassembled WGS sequence"/>
</dbReference>
<accession>A0ABD2CA46</accession>
<dbReference type="InterPro" id="IPR034744">
    <property type="entry name" value="RH2"/>
</dbReference>
<evidence type="ECO:0000313" key="13">
    <source>
        <dbReference type="EMBL" id="KAL2741937.1"/>
    </source>
</evidence>
<organism evidence="13 14">
    <name type="scientific">Vespula maculifrons</name>
    <name type="common">Eastern yellow jacket</name>
    <name type="synonym">Wasp</name>
    <dbReference type="NCBI Taxonomy" id="7453"/>
    <lineage>
        <taxon>Eukaryota</taxon>
        <taxon>Metazoa</taxon>
        <taxon>Ecdysozoa</taxon>
        <taxon>Arthropoda</taxon>
        <taxon>Hexapoda</taxon>
        <taxon>Insecta</taxon>
        <taxon>Pterygota</taxon>
        <taxon>Neoptera</taxon>
        <taxon>Endopterygota</taxon>
        <taxon>Hymenoptera</taxon>
        <taxon>Apocrita</taxon>
        <taxon>Aculeata</taxon>
        <taxon>Vespoidea</taxon>
        <taxon>Vespidae</taxon>
        <taxon>Vespinae</taxon>
        <taxon>Vespula</taxon>
    </lineage>
</organism>
<dbReference type="GO" id="GO:0030159">
    <property type="term" value="F:signaling receptor complex adaptor activity"/>
    <property type="evidence" value="ECO:0007669"/>
    <property type="project" value="UniProtKB-ARBA"/>
</dbReference>
<sequence>MDQETVYGTHEDSHVVMSEKVQSLAGSIYQEFERMIARYDEDVVKDLMPLLVNVLECLDVSYTENQEREVELELLREDNEQLVTQYEREKQLRKTSDQKLLELEDVAEDERKELLSKIDSLESIVRMLELKTKNSQDHVVRLEEKETELKREYARLHDRYTELFKTHVDYMERTKMLVGSTERLENATGGRGPSRLPSLGLAHMSRSSGPLSYGFQSLEASMNAEEPQDESPPNAANLRTEMLDSSSEAAIETSDKSQLTDQPEQENKTTAISRHESPETELPPPLITPTTPSGMEKLVTTPSGGRSKTEREQRSGNTLYQELSFQDADALGEMDEGADITGSWVHPGEYASSGMGKEVENLIMENNELLATKNALNVVKDDLIVKVDELTSEQEILREEVRGLQQTKDRLRQRVAALEEELKKVKEDAEAVAKAAKSDDEEDVPLAQRKRFTRVEMARVLMERNQYKERFMELQEAVRWTEIIRANKIDPSNTSGGKGSQFWKFFSSLFTTTDRGNLVRGTHTLPHIRYSAPTNQVVPAVSTMRKHTLKNRHDFLDQGDTISSEKLVARRANERREQYRQVRAHVRKEDGRLQAYGWSLPGKPIAPVRQPVPVPVYCRPLQETEPGMKIWCGAGVNLTGGKTPDGGCMIGGSVFYAAEASETNTTKTEAEDAIEHLDNELQENEQRRLEAEQLEQKLSSLVWICTSTQKMSKVTVIDANNPADILEVFSVCQGHLLSIASVPGAMESDYSKNLKENSTYKINNKNGDNMDSNHDEAVIIEHIDENEQKKLQEASTSVESNKQENGSPAEEQSSETLEKTKDTDQSSSAGPQSLESVDSETANLGKVYFIKCNSEVVNDELNCKEDKNEEDEDKEIEESTPIEKMSSIQPTMWLGAQNGAVFVHSAVAKWSVCLHFVKLKDAAVAIVHVQGRVLVALADGTVALFRRGADGQWDLSQYHVITLGSPQHSIRCMTAVSGKTVWCGYRNKIHVIDPIRMTVECTVDAHPRRESQVRQLAWLGEGVWVSIRLDSTLRLYHAHTYQHLQDVDIEPYVSKMLGTGKLGFSFVRITALLISSNRLWIGTGNGVIISVPLSESAGGSMAVSRVQTGANKGDAPGIGVRVFASERGVSIGSFIPYCSMAHAQLSFHGHRDAVKMFVAVPGHGGQSAATDGSQPAMLVLSGGEGYIDFRVGDGEETEESIERSNAIIAANADEHGEQSHLIVWQVQCPIPIAS</sequence>
<evidence type="ECO:0000256" key="4">
    <source>
        <dbReference type="ARBA" id="ARBA00023054"/>
    </source>
</evidence>
<dbReference type="InterPro" id="IPR034743">
    <property type="entry name" value="RH1"/>
</dbReference>
<evidence type="ECO:0000256" key="6">
    <source>
        <dbReference type="ARBA" id="ARBA00064055"/>
    </source>
</evidence>
<feature type="region of interest" description="Disordered" evidence="10">
    <location>
        <begin position="243"/>
        <end position="317"/>
    </location>
</feature>
<feature type="coiled-coil region" evidence="9">
    <location>
        <begin position="65"/>
        <end position="159"/>
    </location>
</feature>
<evidence type="ECO:0000256" key="7">
    <source>
        <dbReference type="ARBA" id="ARBA00069747"/>
    </source>
</evidence>
<dbReference type="InterPro" id="IPR036322">
    <property type="entry name" value="WD40_repeat_dom_sf"/>
</dbReference>
<dbReference type="PANTHER" id="PTHR13886:SF4">
    <property type="entry name" value="JNK-INTERACTING PROTEIN 3"/>
    <property type="match status" value="1"/>
</dbReference>